<dbReference type="OrthoDB" id="26521at2157"/>
<comment type="similarity">
    <text evidence="1">Belongs to the UPF0440 family.</text>
</comment>
<evidence type="ECO:0000313" key="3">
    <source>
        <dbReference type="Proteomes" id="UP000006681"/>
    </source>
</evidence>
<dbReference type="InterPro" id="IPR035954">
    <property type="entry name" value="MTH677-like_sf"/>
</dbReference>
<dbReference type="EMBL" id="CP002100">
    <property type="protein sequence ID" value="ADN50343.1"/>
    <property type="molecule type" value="Genomic_DNA"/>
</dbReference>
<dbReference type="eggNOG" id="arCOG05568">
    <property type="taxonomic scope" value="Archaea"/>
</dbReference>
<dbReference type="Pfam" id="PF11419">
    <property type="entry name" value="DUF3194"/>
    <property type="match status" value="1"/>
</dbReference>
<organism evidence="2 3">
    <name type="scientific">Vulcanisaeta distributa (strain DSM 14429 / JCM 11212 / NBRC 100878 / IC-017)</name>
    <dbReference type="NCBI Taxonomy" id="572478"/>
    <lineage>
        <taxon>Archaea</taxon>
        <taxon>Thermoproteota</taxon>
        <taxon>Thermoprotei</taxon>
        <taxon>Thermoproteales</taxon>
        <taxon>Thermoproteaceae</taxon>
        <taxon>Vulcanisaeta</taxon>
    </lineage>
</organism>
<dbReference type="GeneID" id="9751882"/>
<proteinExistence type="inferred from homology"/>
<dbReference type="Proteomes" id="UP000006681">
    <property type="component" value="Chromosome"/>
</dbReference>
<name>E1QPP7_VULDI</name>
<protein>
    <recommendedName>
        <fullName evidence="4">DUF3194 domain-containing protein</fullName>
    </recommendedName>
</protein>
<dbReference type="STRING" id="572478.Vdis_0953"/>
<dbReference type="AlphaFoldDB" id="E1QPP7"/>
<dbReference type="KEGG" id="vdi:Vdis_0953"/>
<dbReference type="InterPro" id="IPR024502">
    <property type="entry name" value="DUF3194"/>
</dbReference>
<dbReference type="Gene3D" id="3.30.300.100">
    <property type="entry name" value="MTH677-like"/>
    <property type="match status" value="1"/>
</dbReference>
<dbReference type="RefSeq" id="WP_013336068.1">
    <property type="nucleotide sequence ID" value="NC_014537.1"/>
</dbReference>
<reference evidence="3" key="2">
    <citation type="journal article" date="2010" name="Stand. Genomic Sci.">
        <title>Complete genome sequence of Vulcanisaeta distributa type strain (IC-017T).</title>
        <authorList>
            <person name="Mavromatis K."/>
            <person name="Sikorski J."/>
            <person name="Pabst E."/>
            <person name="Teshima H."/>
            <person name="Lapidus A."/>
            <person name="Lucas S."/>
            <person name="Nolan M."/>
            <person name="Glavina Del Rio T."/>
            <person name="Cheng J."/>
            <person name="Bruce D."/>
            <person name="Goodwin L."/>
            <person name="Pitluck S."/>
            <person name="Liolios K."/>
            <person name="Ivanova N."/>
            <person name="Mikhailova N."/>
            <person name="Pati A."/>
            <person name="Chen A."/>
            <person name="Palaniappan K."/>
            <person name="Land M."/>
            <person name="Hauser L."/>
            <person name="Chang Y."/>
            <person name="Jeffries C."/>
            <person name="Rohde M."/>
            <person name="Spring S."/>
            <person name="Goker M."/>
            <person name="Wirth R."/>
            <person name="Woyke T."/>
            <person name="Bristow J."/>
            <person name="Eisen J."/>
            <person name="Markowitz V."/>
            <person name="Hugenholtz P."/>
            <person name="Klenk H."/>
            <person name="Kyrpides N."/>
        </authorList>
    </citation>
    <scope>NUCLEOTIDE SEQUENCE [LARGE SCALE GENOMIC DNA]</scope>
    <source>
        <strain evidence="3">DSM 14429 / JCM 11212 / NBRC 100878 / IC-017</strain>
    </source>
</reference>
<evidence type="ECO:0000256" key="1">
    <source>
        <dbReference type="ARBA" id="ARBA00008515"/>
    </source>
</evidence>
<evidence type="ECO:0000313" key="2">
    <source>
        <dbReference type="EMBL" id="ADN50343.1"/>
    </source>
</evidence>
<gene>
    <name evidence="2" type="ordered locus">Vdis_0953</name>
</gene>
<evidence type="ECO:0008006" key="4">
    <source>
        <dbReference type="Google" id="ProtNLM"/>
    </source>
</evidence>
<sequence>MSSSNEVLNEIVNVVAEEVYKYLMRKLPEKLLEDIVINVGFTDMNNYTLEISIDVMTNPLLKGLDDIINDAVEFGFKIADYLMDKFRRGELVGLSTGEIERIAEEYTKSLRNDT</sequence>
<keyword evidence="3" id="KW-1185">Reference proteome</keyword>
<reference evidence="2 3" key="1">
    <citation type="journal article" date="2010" name="Stand. Genomic Sci.">
        <title>Complete genome sequence of Vulcanisaeta distributa type strain (IC-017).</title>
        <authorList>
            <person name="Mavromatis K."/>
            <person name="Sikorski J."/>
            <person name="Pabst E."/>
            <person name="Teshima H."/>
            <person name="Lapidus A."/>
            <person name="Lucas S."/>
            <person name="Nolan M."/>
            <person name="Glavina Del Rio T."/>
            <person name="Cheng J.F."/>
            <person name="Bruce D."/>
            <person name="Goodwin L."/>
            <person name="Pitluck S."/>
            <person name="Liolios K."/>
            <person name="Ivanova N."/>
            <person name="Mikhailova N."/>
            <person name="Pati A."/>
            <person name="Chen A."/>
            <person name="Palaniappan K."/>
            <person name="Land M."/>
            <person name="Hauser L."/>
            <person name="Chang Y.J."/>
            <person name="Jeffries C.D."/>
            <person name="Rohde M."/>
            <person name="Spring S."/>
            <person name="Goker M."/>
            <person name="Wirth R."/>
            <person name="Woyke T."/>
            <person name="Bristow J."/>
            <person name="Eisen J.A."/>
            <person name="Markowitz V."/>
            <person name="Hugenholtz P."/>
            <person name="Klenk H.P."/>
            <person name="Kyrpides N.C."/>
        </authorList>
    </citation>
    <scope>NUCLEOTIDE SEQUENCE [LARGE SCALE GENOMIC DNA]</scope>
    <source>
        <strain evidence="3">DSM 14429 / JCM 11212 / NBRC 100878 / IC-017</strain>
    </source>
</reference>
<accession>E1QPP7</accession>
<dbReference type="HOGENOM" id="CLU_2127967_0_0_2"/>